<feature type="transmembrane region" description="Helical" evidence="1">
    <location>
        <begin position="163"/>
        <end position="188"/>
    </location>
</feature>
<feature type="transmembrane region" description="Helical" evidence="1">
    <location>
        <begin position="105"/>
        <end position="122"/>
    </location>
</feature>
<keyword evidence="3" id="KW-1185">Reference proteome</keyword>
<feature type="transmembrane region" description="Helical" evidence="1">
    <location>
        <begin position="71"/>
        <end position="93"/>
    </location>
</feature>
<dbReference type="Proteomes" id="UP000829542">
    <property type="component" value="Chromosome"/>
</dbReference>
<feature type="transmembrane region" description="Helical" evidence="1">
    <location>
        <begin position="134"/>
        <end position="157"/>
    </location>
</feature>
<gene>
    <name evidence="2" type="ORF">MMG00_01885</name>
</gene>
<keyword evidence="1" id="KW-0812">Transmembrane</keyword>
<evidence type="ECO:0000313" key="2">
    <source>
        <dbReference type="EMBL" id="UNM96639.1"/>
    </source>
</evidence>
<reference evidence="2 3" key="1">
    <citation type="submission" date="2022-03" db="EMBL/GenBank/DDBJ databases">
        <title>Ignatzschineria rhizosphaerae HR5S32.</title>
        <authorList>
            <person name="Sun J.Q."/>
            <person name="Feng J.Y."/>
        </authorList>
    </citation>
    <scope>NUCLEOTIDE SEQUENCE [LARGE SCALE GENOMIC DNA]</scope>
    <source>
        <strain evidence="2 3">HR5S32</strain>
    </source>
</reference>
<keyword evidence="1" id="KW-0472">Membrane</keyword>
<feature type="transmembrane region" description="Helical" evidence="1">
    <location>
        <begin position="32"/>
        <end position="59"/>
    </location>
</feature>
<evidence type="ECO:0000313" key="3">
    <source>
        <dbReference type="Proteomes" id="UP000829542"/>
    </source>
</evidence>
<feature type="transmembrane region" description="Helical" evidence="1">
    <location>
        <begin position="7"/>
        <end position="26"/>
    </location>
</feature>
<dbReference type="EMBL" id="CP093379">
    <property type="protein sequence ID" value="UNM96639.1"/>
    <property type="molecule type" value="Genomic_DNA"/>
</dbReference>
<organism evidence="2 3">
    <name type="scientific">Ignatzschineria rhizosphaerae</name>
    <dbReference type="NCBI Taxonomy" id="2923279"/>
    <lineage>
        <taxon>Bacteria</taxon>
        <taxon>Pseudomonadati</taxon>
        <taxon>Pseudomonadota</taxon>
        <taxon>Gammaproteobacteria</taxon>
        <taxon>Cardiobacteriales</taxon>
        <taxon>Ignatzschineriaceae</taxon>
        <taxon>Ignatzschineria</taxon>
    </lineage>
</organism>
<name>A0ABY3X184_9GAMM</name>
<proteinExistence type="predicted"/>
<sequence length="205" mass="22873">MMHQPISPFFASFPLSISFLPIYLYANFTSLIGIVFLITAYIFSYISLIALLYIIAIYLQQKMAHVSQPYRMILVSIIYLFLIIAILFTIYLIDPASLSLITNGALPLLIVALISYVILIKLQKKNHLRFKHLIWLSLTALTGIMIGIITGAFLVIFQSDDPGIIITFTLMFGAIGLIASLLSCATLFTSVKIITSVLPNTMKIF</sequence>
<protein>
    <submittedName>
        <fullName evidence="2">Uncharacterized protein</fullName>
    </submittedName>
</protein>
<keyword evidence="1" id="KW-1133">Transmembrane helix</keyword>
<accession>A0ABY3X184</accession>
<dbReference type="RefSeq" id="WP_242150598.1">
    <property type="nucleotide sequence ID" value="NZ_CP093379.1"/>
</dbReference>
<evidence type="ECO:0000256" key="1">
    <source>
        <dbReference type="SAM" id="Phobius"/>
    </source>
</evidence>